<feature type="region of interest" description="Disordered" evidence="1">
    <location>
        <begin position="57"/>
        <end position="84"/>
    </location>
</feature>
<dbReference type="Proteomes" id="UP000249402">
    <property type="component" value="Unassembled WGS sequence"/>
</dbReference>
<proteinExistence type="predicted"/>
<evidence type="ECO:0000313" key="3">
    <source>
        <dbReference type="Proteomes" id="UP000249402"/>
    </source>
</evidence>
<evidence type="ECO:0000256" key="1">
    <source>
        <dbReference type="SAM" id="MobiDB-lite"/>
    </source>
</evidence>
<sequence length="84" mass="9348">MKAPVSCLKCSRNCNYVYIPLSLILSPHSTNSSSQNCQPMIVRDIKERASSKRMVKYHLSNSKSDQQLPCNGRTGLRASSSSTR</sequence>
<accession>A0A395HED7</accession>
<organism evidence="2 3">
    <name type="scientific">Aspergillus ibericus CBS 121593</name>
    <dbReference type="NCBI Taxonomy" id="1448316"/>
    <lineage>
        <taxon>Eukaryota</taxon>
        <taxon>Fungi</taxon>
        <taxon>Dikarya</taxon>
        <taxon>Ascomycota</taxon>
        <taxon>Pezizomycotina</taxon>
        <taxon>Eurotiomycetes</taxon>
        <taxon>Eurotiomycetidae</taxon>
        <taxon>Eurotiales</taxon>
        <taxon>Aspergillaceae</taxon>
        <taxon>Aspergillus</taxon>
        <taxon>Aspergillus subgen. Circumdati</taxon>
    </lineage>
</organism>
<gene>
    <name evidence="2" type="ORF">BO80DRAFT_87088</name>
</gene>
<reference evidence="2 3" key="1">
    <citation type="submission" date="2018-02" db="EMBL/GenBank/DDBJ databases">
        <title>The genomes of Aspergillus section Nigri reveals drivers in fungal speciation.</title>
        <authorList>
            <consortium name="DOE Joint Genome Institute"/>
            <person name="Vesth T.C."/>
            <person name="Nybo J."/>
            <person name="Theobald S."/>
            <person name="Brandl J."/>
            <person name="Frisvad J.C."/>
            <person name="Nielsen K.F."/>
            <person name="Lyhne E.K."/>
            <person name="Kogle M.E."/>
            <person name="Kuo A."/>
            <person name="Riley R."/>
            <person name="Clum A."/>
            <person name="Nolan M."/>
            <person name="Lipzen A."/>
            <person name="Salamov A."/>
            <person name="Henrissat B."/>
            <person name="Wiebenga A."/>
            <person name="De vries R.P."/>
            <person name="Grigoriev I.V."/>
            <person name="Mortensen U.H."/>
            <person name="Andersen M.R."/>
            <person name="Baker S.E."/>
        </authorList>
    </citation>
    <scope>NUCLEOTIDE SEQUENCE [LARGE SCALE GENOMIC DNA]</scope>
    <source>
        <strain evidence="2 3">CBS 121593</strain>
    </source>
</reference>
<keyword evidence="3" id="KW-1185">Reference proteome</keyword>
<feature type="compositionally biased region" description="Polar residues" evidence="1">
    <location>
        <begin position="59"/>
        <end position="69"/>
    </location>
</feature>
<evidence type="ECO:0000313" key="2">
    <source>
        <dbReference type="EMBL" id="RAL06026.1"/>
    </source>
</evidence>
<dbReference type="EMBL" id="KZ824420">
    <property type="protein sequence ID" value="RAL06026.1"/>
    <property type="molecule type" value="Genomic_DNA"/>
</dbReference>
<dbReference type="VEuPathDB" id="FungiDB:BO80DRAFT_87088"/>
<name>A0A395HED7_9EURO</name>
<dbReference type="GeneID" id="37229738"/>
<dbReference type="AlphaFoldDB" id="A0A395HED7"/>
<protein>
    <submittedName>
        <fullName evidence="2">Uncharacterized protein</fullName>
    </submittedName>
</protein>
<dbReference type="RefSeq" id="XP_025580353.1">
    <property type="nucleotide sequence ID" value="XM_025724873.1"/>
</dbReference>